<dbReference type="GO" id="GO:0005886">
    <property type="term" value="C:plasma membrane"/>
    <property type="evidence" value="ECO:0007669"/>
    <property type="project" value="TreeGrafter"/>
</dbReference>
<dbReference type="HOGENOM" id="CLU_815981_0_0_6"/>
<evidence type="ECO:0000256" key="1">
    <source>
        <dbReference type="ARBA" id="ARBA00009617"/>
    </source>
</evidence>
<dbReference type="EMBL" id="CP003837">
    <property type="protein sequence ID" value="AGH44447.1"/>
    <property type="molecule type" value="Genomic_DNA"/>
</dbReference>
<feature type="transmembrane region" description="Helical" evidence="2">
    <location>
        <begin position="112"/>
        <end position="135"/>
    </location>
</feature>
<feature type="transmembrane region" description="Helical" evidence="2">
    <location>
        <begin position="201"/>
        <end position="223"/>
    </location>
</feature>
<dbReference type="InterPro" id="IPR036259">
    <property type="entry name" value="MFS_trans_sf"/>
</dbReference>
<keyword evidence="2" id="KW-0472">Membrane</keyword>
<dbReference type="Pfam" id="PF13347">
    <property type="entry name" value="MFS_2"/>
    <property type="match status" value="1"/>
</dbReference>
<dbReference type="eggNOG" id="COG2211">
    <property type="taxonomic scope" value="Bacteria"/>
</dbReference>
<dbReference type="Gene3D" id="1.20.1250.20">
    <property type="entry name" value="MFS general substrate transporter like domains"/>
    <property type="match status" value="1"/>
</dbReference>
<proteinExistence type="inferred from homology"/>
<feature type="transmembrane region" description="Helical" evidence="2">
    <location>
        <begin position="80"/>
        <end position="100"/>
    </location>
</feature>
<feature type="transmembrane region" description="Helical" evidence="2">
    <location>
        <begin position="235"/>
        <end position="261"/>
    </location>
</feature>
<evidence type="ECO:0000313" key="4">
    <source>
        <dbReference type="Proteomes" id="UP000011864"/>
    </source>
</evidence>
<dbReference type="KEGG" id="gps:C427_2338"/>
<feature type="transmembrane region" description="Helical" evidence="2">
    <location>
        <begin position="30"/>
        <end position="53"/>
    </location>
</feature>
<name>K7A6N8_9ALTE</name>
<keyword evidence="4" id="KW-1185">Reference proteome</keyword>
<dbReference type="OrthoDB" id="181905at2"/>
<protein>
    <submittedName>
        <fullName evidence="3">Uncharacterized protein</fullName>
    </submittedName>
</protein>
<feature type="transmembrane region" description="Helical" evidence="2">
    <location>
        <begin position="273"/>
        <end position="291"/>
    </location>
</feature>
<keyword evidence="2" id="KW-0812">Transmembrane</keyword>
<dbReference type="GO" id="GO:0008643">
    <property type="term" value="P:carbohydrate transport"/>
    <property type="evidence" value="ECO:0007669"/>
    <property type="project" value="InterPro"/>
</dbReference>
<dbReference type="PANTHER" id="PTHR11328">
    <property type="entry name" value="MAJOR FACILITATOR SUPERFAMILY DOMAIN-CONTAINING PROTEIN"/>
    <property type="match status" value="1"/>
</dbReference>
<organism evidence="3 4">
    <name type="scientific">Paraglaciecola psychrophila 170</name>
    <dbReference type="NCBI Taxonomy" id="1129794"/>
    <lineage>
        <taxon>Bacteria</taxon>
        <taxon>Pseudomonadati</taxon>
        <taxon>Pseudomonadota</taxon>
        <taxon>Gammaproteobacteria</taxon>
        <taxon>Alteromonadales</taxon>
        <taxon>Alteromonadaceae</taxon>
        <taxon>Paraglaciecola</taxon>
    </lineage>
</organism>
<dbReference type="InterPro" id="IPR039672">
    <property type="entry name" value="MFS_2"/>
</dbReference>
<accession>K7A6N8</accession>
<gene>
    <name evidence="3" type="ORF">C427_2338</name>
</gene>
<evidence type="ECO:0000256" key="2">
    <source>
        <dbReference type="SAM" id="Phobius"/>
    </source>
</evidence>
<comment type="similarity">
    <text evidence="1">Belongs to the sodium:galactoside symporter (TC 2.A.2) family.</text>
</comment>
<dbReference type="PANTHER" id="PTHR11328:SF24">
    <property type="entry name" value="MAJOR FACILITATOR SUPERFAMILY (MFS) PROFILE DOMAIN-CONTAINING PROTEIN"/>
    <property type="match status" value="1"/>
</dbReference>
<evidence type="ECO:0000313" key="3">
    <source>
        <dbReference type="EMBL" id="AGH44447.1"/>
    </source>
</evidence>
<sequence>MDVGWSDYFCLVDHVCLAPSVPAGPNADEWIWPVFFYLAVMVSLLYGLGYTMFNVPHITMGYEMTTDYNERTHLFKWRQIIYSAAGFLTPWLLTFCMLLEGDQAQALKGTQGVVVVSACIAIIVLLSGLPSVLFCKENVADHKKETKVRFFDVVKFTFNNKPFWLVVVSNFISKFCMAITGIFFMYIFLYHISKGDQVLGAAYMAIIFTAINVTCPLAMPIVAKLSESLRKKKCLLIMLAVSTIAYLSLCFTFTNYAGAYLTMNLPFLGDISMQWPCLISAILIGAFTNTMPMINNSMLADVCDLDELNTGHRREAFYSAVFSTVDKMALGIARLPNHCI</sequence>
<dbReference type="PATRIC" id="fig|1129794.4.peg.2316"/>
<dbReference type="AlphaFoldDB" id="K7A6N8"/>
<keyword evidence="2" id="KW-1133">Transmembrane helix</keyword>
<feature type="transmembrane region" description="Helical" evidence="2">
    <location>
        <begin position="163"/>
        <end position="189"/>
    </location>
</feature>
<dbReference type="STRING" id="1129794.C427_2338"/>
<dbReference type="SUPFAM" id="SSF103473">
    <property type="entry name" value="MFS general substrate transporter"/>
    <property type="match status" value="1"/>
</dbReference>
<dbReference type="GO" id="GO:0015293">
    <property type="term" value="F:symporter activity"/>
    <property type="evidence" value="ECO:0007669"/>
    <property type="project" value="InterPro"/>
</dbReference>
<reference evidence="3 4" key="1">
    <citation type="journal article" date="2013" name="Genome Announc.">
        <title>Complete Genome Sequence of Glaciecola psychrophila Strain 170T.</title>
        <authorList>
            <person name="Yin J."/>
            <person name="Chen J."/>
            <person name="Liu G."/>
            <person name="Yu Y."/>
            <person name="Song L."/>
            <person name="Wang X."/>
            <person name="Qu X."/>
        </authorList>
    </citation>
    <scope>NUCLEOTIDE SEQUENCE [LARGE SCALE GENOMIC DNA]</scope>
    <source>
        <strain evidence="3 4">170</strain>
    </source>
</reference>
<dbReference type="Proteomes" id="UP000011864">
    <property type="component" value="Chromosome"/>
</dbReference>